<dbReference type="PROSITE" id="PS00134">
    <property type="entry name" value="TRYPSIN_HIS"/>
    <property type="match status" value="1"/>
</dbReference>
<evidence type="ECO:0000256" key="8">
    <source>
        <dbReference type="ARBA" id="ARBA00023157"/>
    </source>
</evidence>
<dbReference type="PRINTS" id="PR00722">
    <property type="entry name" value="CHYMOTRYPSIN"/>
</dbReference>
<evidence type="ECO:0000256" key="10">
    <source>
        <dbReference type="ARBA" id="ARBA00039015"/>
    </source>
</evidence>
<dbReference type="PANTHER" id="PTHR24257">
    <property type="entry name" value="CHYMOTRYPSIN-LIKE ELASTASE FAMILY MEMBER"/>
    <property type="match status" value="1"/>
</dbReference>
<evidence type="ECO:0000256" key="4">
    <source>
        <dbReference type="ARBA" id="ARBA00022670"/>
    </source>
</evidence>
<evidence type="ECO:0000256" key="2">
    <source>
        <dbReference type="ARBA" id="ARBA00004613"/>
    </source>
</evidence>
<dbReference type="InterPro" id="IPR001254">
    <property type="entry name" value="Trypsin_dom"/>
</dbReference>
<dbReference type="GO" id="GO:0004252">
    <property type="term" value="F:serine-type endopeptidase activity"/>
    <property type="evidence" value="ECO:0007669"/>
    <property type="project" value="UniProtKB-EC"/>
</dbReference>
<gene>
    <name evidence="13" type="ORF">XENTR_v90030273mg</name>
</gene>
<evidence type="ECO:0000259" key="12">
    <source>
        <dbReference type="PROSITE" id="PS50240"/>
    </source>
</evidence>
<evidence type="ECO:0000256" key="5">
    <source>
        <dbReference type="ARBA" id="ARBA00022723"/>
    </source>
</evidence>
<dbReference type="EC" id="3.4.21.36" evidence="10"/>
<keyword evidence="7" id="KW-0106">Calcium</keyword>
<dbReference type="FunFam" id="2.40.10.10:FF:000122">
    <property type="entry name" value="Chymotrypsin-like elastase family member 1"/>
    <property type="match status" value="1"/>
</dbReference>
<dbReference type="PANTHER" id="PTHR24257:SF32">
    <property type="entry name" value="CHYMOTRYPSIN LIKE ELASTASE FAMILY MEMBER 3A"/>
    <property type="match status" value="1"/>
</dbReference>
<comment type="subcellular location">
    <subcellularLocation>
        <location evidence="2">Secreted</location>
    </subcellularLocation>
</comment>
<sequence length="291" mass="31862">MPGLLWSPSTSLEGSSLQFTQLWSVTVSAAYGCGVPTYAPSARVVNGENAKPYSWPWQVSLQFLEDGVFLHNCGGTLIADRWILTAAHCINFSWTNRVVVGDYDLANEEGAEQIFLIPSEDMFVHQSWKYNCIPCGNDIALIRLSRPVQISDKVQLSCLPPAGELLPNNFSCYASGWGRLYTGGPIPDILQQALLPVVDHNHCTQRDWWGTKVKRSMVCAGGDIRSVCNGDSGGPLNCQGADGRWYVHGVASFVSGYGCNTLKKPSVFTRVSAFNSWIQQTISENSVSGFQ</sequence>
<dbReference type="AlphaFoldDB" id="A0A1B8XX52"/>
<evidence type="ECO:0000256" key="11">
    <source>
        <dbReference type="RuleBase" id="RU363034"/>
    </source>
</evidence>
<organism evidence="13">
    <name type="scientific">Xenopus tropicalis</name>
    <name type="common">Western clawed frog</name>
    <name type="synonym">Silurana tropicalis</name>
    <dbReference type="NCBI Taxonomy" id="8364"/>
    <lineage>
        <taxon>Eukaryota</taxon>
        <taxon>Metazoa</taxon>
        <taxon>Chordata</taxon>
        <taxon>Craniata</taxon>
        <taxon>Vertebrata</taxon>
        <taxon>Euteleostomi</taxon>
        <taxon>Amphibia</taxon>
        <taxon>Batrachia</taxon>
        <taxon>Anura</taxon>
        <taxon>Pipoidea</taxon>
        <taxon>Pipidae</taxon>
        <taxon>Xenopodinae</taxon>
        <taxon>Xenopus</taxon>
        <taxon>Silurana</taxon>
    </lineage>
</organism>
<dbReference type="InterPro" id="IPR043504">
    <property type="entry name" value="Peptidase_S1_PA_chymotrypsin"/>
</dbReference>
<dbReference type="SMART" id="SM00020">
    <property type="entry name" value="Tryp_SPc"/>
    <property type="match status" value="1"/>
</dbReference>
<proteinExistence type="predicted"/>
<evidence type="ECO:0000256" key="6">
    <source>
        <dbReference type="ARBA" id="ARBA00022801"/>
    </source>
</evidence>
<comment type="catalytic activity">
    <reaction evidence="9">
        <text>Hydrolysis of proteins, including elastin. Preferential cleavage: Ala-|-Xaa.</text>
        <dbReference type="EC" id="3.4.21.36"/>
    </reaction>
</comment>
<dbReference type="GO" id="GO:0046872">
    <property type="term" value="F:metal ion binding"/>
    <property type="evidence" value="ECO:0007669"/>
    <property type="project" value="UniProtKB-KW"/>
</dbReference>
<dbReference type="InterPro" id="IPR050850">
    <property type="entry name" value="Peptidase_S1_Elastase_sf"/>
</dbReference>
<dbReference type="SUPFAM" id="SSF50494">
    <property type="entry name" value="Trypsin-like serine proteases"/>
    <property type="match status" value="1"/>
</dbReference>
<keyword evidence="4 11" id="KW-0645">Protease</keyword>
<keyword evidence="6 11" id="KW-0378">Hydrolase</keyword>
<evidence type="ECO:0000256" key="1">
    <source>
        <dbReference type="ARBA" id="ARBA00001913"/>
    </source>
</evidence>
<keyword evidence="11" id="KW-0720">Serine protease</keyword>
<name>A0A1B8XX52_XENTR</name>
<feature type="domain" description="Peptidase S1" evidence="12">
    <location>
        <begin position="44"/>
        <end position="283"/>
    </location>
</feature>
<accession>A0A1B8XX52</accession>
<dbReference type="CDD" id="cd00190">
    <property type="entry name" value="Tryp_SPc"/>
    <property type="match status" value="1"/>
</dbReference>
<dbReference type="InterPro" id="IPR009003">
    <property type="entry name" value="Peptidase_S1_PA"/>
</dbReference>
<reference evidence="13" key="2">
    <citation type="journal article" date="2010" name="Science">
        <title>The genome of the Western clawed frog Xenopus tropicalis.</title>
        <authorList>
            <person name="Hellsten U."/>
            <person name="Harland R.M."/>
            <person name="Gilchrist M.J."/>
            <person name="Hendrix D."/>
            <person name="Jurka J."/>
            <person name="Kapitonov V."/>
            <person name="Ovcharenko I."/>
            <person name="Putnam N.H."/>
            <person name="Shu S."/>
            <person name="Taher L."/>
            <person name="Blitz I.L."/>
            <person name="Blumberg B."/>
            <person name="Dichmann D.S."/>
            <person name="Dubchak I."/>
            <person name="Amaya E."/>
            <person name="Detter J.C."/>
            <person name="Fletcher R."/>
            <person name="Gerhard D.S."/>
            <person name="Goodstein D."/>
            <person name="Graves T."/>
            <person name="Grigoriev I.V."/>
            <person name="Grimwood J."/>
            <person name="Kawashima T."/>
            <person name="Lindquist E."/>
            <person name="Lucas S.M."/>
            <person name="Mead P.E."/>
            <person name="Mitros T."/>
            <person name="Ogino H."/>
            <person name="Ohta Y."/>
            <person name="Poliakov A.V."/>
            <person name="Pollet N."/>
            <person name="Robert J."/>
            <person name="Salamov A."/>
            <person name="Sater A.K."/>
            <person name="Schmutz J."/>
            <person name="Terry A."/>
            <person name="Vize P.D."/>
            <person name="Warren W.C."/>
            <person name="Wells D."/>
            <person name="Wills A."/>
            <person name="Wilson R.K."/>
            <person name="Zimmerman L.B."/>
            <person name="Zorn A.M."/>
            <person name="Grainger R."/>
            <person name="Grammer T."/>
            <person name="Khokha M.K."/>
            <person name="Richardson P.M."/>
            <person name="Rokhsar D.S."/>
        </authorList>
    </citation>
    <scope>NUCLEOTIDE SEQUENCE [LARGE SCALE GENOMIC DNA]</scope>
    <source>
        <strain evidence="13">Nigerian</strain>
    </source>
</reference>
<dbReference type="Pfam" id="PF00089">
    <property type="entry name" value="Trypsin"/>
    <property type="match status" value="1"/>
</dbReference>
<reference evidence="13" key="1">
    <citation type="submission" date="2009-11" db="EMBL/GenBank/DDBJ databases">
        <authorList>
            <consortium name="US DOE Joint Genome Institute (JGI-PGF)"/>
            <person name="Ottilar R."/>
            <person name="Schmutz J."/>
            <person name="Salamov A."/>
            <person name="Cheng J.F."/>
            <person name="Lucas S."/>
            <person name="Pitluck S."/>
            <person name="Gundlach H."/>
            <person name="Guo Y."/>
            <person name="Haberer G."/>
            <person name="Nasrallah J."/>
            <person name="Mayer K.F.X."/>
            <person name="van de Peer Y."/>
            <person name="Weigel D."/>
            <person name="Grigoriev I.V."/>
        </authorList>
    </citation>
    <scope>NUCLEOTIDE SEQUENCE</scope>
    <source>
        <strain evidence="13">Nigerian</strain>
    </source>
</reference>
<protein>
    <recommendedName>
        <fullName evidence="10">pancreatic elastase</fullName>
        <ecNumber evidence="10">3.4.21.36</ecNumber>
    </recommendedName>
</protein>
<dbReference type="InterPro" id="IPR018114">
    <property type="entry name" value="TRYPSIN_HIS"/>
</dbReference>
<dbReference type="Gene3D" id="2.40.10.10">
    <property type="entry name" value="Trypsin-like serine proteases"/>
    <property type="match status" value="2"/>
</dbReference>
<dbReference type="FunFam" id="2.40.10.10:FF:000280">
    <property type="match status" value="1"/>
</dbReference>
<reference evidence="13" key="3">
    <citation type="submission" date="2016-05" db="EMBL/GenBank/DDBJ databases">
        <title>WGS assembly of Xenopus tropicalis.</title>
        <authorList>
            <person name="Sessions A."/>
            <person name="Jenkins J."/>
            <person name="Mitros T."/>
            <person name="Lyons J.T."/>
            <person name="Dichmann D.S."/>
            <person name="Robert J."/>
            <person name="Harland R.M."/>
            <person name="Rokhsar D.S."/>
        </authorList>
    </citation>
    <scope>NUCLEOTIDE SEQUENCE</scope>
    <source>
        <strain evidence="13">Nigerian</strain>
    </source>
</reference>
<evidence type="ECO:0000256" key="9">
    <source>
        <dbReference type="ARBA" id="ARBA00036864"/>
    </source>
</evidence>
<dbReference type="PROSITE" id="PS00135">
    <property type="entry name" value="TRYPSIN_SER"/>
    <property type="match status" value="1"/>
</dbReference>
<keyword evidence="3" id="KW-0964">Secreted</keyword>
<keyword evidence="5" id="KW-0479">Metal-binding</keyword>
<dbReference type="GO" id="GO:0006508">
    <property type="term" value="P:proteolysis"/>
    <property type="evidence" value="ECO:0007669"/>
    <property type="project" value="UniProtKB-KW"/>
</dbReference>
<evidence type="ECO:0000313" key="13">
    <source>
        <dbReference type="EMBL" id="OCA15241.1"/>
    </source>
</evidence>
<keyword evidence="8" id="KW-1015">Disulfide bond</keyword>
<evidence type="ECO:0000256" key="7">
    <source>
        <dbReference type="ARBA" id="ARBA00022837"/>
    </source>
</evidence>
<dbReference type="EMBL" id="KV460919">
    <property type="protein sequence ID" value="OCA15241.1"/>
    <property type="molecule type" value="Genomic_DNA"/>
</dbReference>
<evidence type="ECO:0000256" key="3">
    <source>
        <dbReference type="ARBA" id="ARBA00022525"/>
    </source>
</evidence>
<comment type="cofactor">
    <cofactor evidence="1">
        <name>Ca(2+)</name>
        <dbReference type="ChEBI" id="CHEBI:29108"/>
    </cofactor>
</comment>
<dbReference type="InterPro" id="IPR033116">
    <property type="entry name" value="TRYPSIN_SER"/>
</dbReference>
<dbReference type="PROSITE" id="PS50240">
    <property type="entry name" value="TRYPSIN_DOM"/>
    <property type="match status" value="1"/>
</dbReference>
<dbReference type="InterPro" id="IPR001314">
    <property type="entry name" value="Peptidase_S1A"/>
</dbReference>
<dbReference type="GO" id="GO:0005576">
    <property type="term" value="C:extracellular region"/>
    <property type="evidence" value="ECO:0007669"/>
    <property type="project" value="UniProtKB-SubCell"/>
</dbReference>